<comment type="caution">
    <text evidence="1">The sequence shown here is derived from an EMBL/GenBank/DDBJ whole genome shotgun (WGS) entry which is preliminary data.</text>
</comment>
<accession>A0AC61SXW8</accession>
<name>A0AC61SXW8_9BACI</name>
<evidence type="ECO:0000313" key="2">
    <source>
        <dbReference type="Proteomes" id="UP000317636"/>
    </source>
</evidence>
<proteinExistence type="predicted"/>
<reference evidence="1" key="1">
    <citation type="submission" date="2019-06" db="EMBL/GenBank/DDBJ databases">
        <title>Draft genome sequence of Bacillus sp. strain MHSD28.</title>
        <authorList>
            <person name="Makuwa S.C."/>
            <person name="Serepa-Dlamini M.H."/>
        </authorList>
    </citation>
    <scope>NUCLEOTIDE SEQUENCE</scope>
    <source>
        <strain evidence="1">MHSD28</strain>
    </source>
</reference>
<protein>
    <submittedName>
        <fullName evidence="1">Uncharacterized protein</fullName>
    </submittedName>
</protein>
<dbReference type="EMBL" id="VHIV01000014">
    <property type="protein sequence ID" value="TPV37915.1"/>
    <property type="molecule type" value="Genomic_DNA"/>
</dbReference>
<gene>
    <name evidence="1" type="ORF">FJ659_27975</name>
</gene>
<dbReference type="Proteomes" id="UP000317636">
    <property type="component" value="Unassembled WGS sequence"/>
</dbReference>
<organism evidence="1 2">
    <name type="scientific">Bacillus dicomae</name>
    <dbReference type="NCBI Taxonomy" id="3088378"/>
    <lineage>
        <taxon>Bacteria</taxon>
        <taxon>Bacillati</taxon>
        <taxon>Bacillota</taxon>
        <taxon>Bacilli</taxon>
        <taxon>Bacillales</taxon>
        <taxon>Bacillaceae</taxon>
        <taxon>Bacillus</taxon>
        <taxon>Bacillus cereus group</taxon>
    </lineage>
</organism>
<keyword evidence="2" id="KW-1185">Reference proteome</keyword>
<evidence type="ECO:0000313" key="1">
    <source>
        <dbReference type="EMBL" id="TPV37915.1"/>
    </source>
</evidence>
<sequence>MSNRNIADLFGDSAVRTTEESKEEQHKNNDNETLPEHIDNVNVNVNKTLENEGETKLPEEPKETPTGKNVLEVPTGATPGDTDPDPGTPKDPTPIMKQDDILDFLKVEQEKKVVGFHLDKDVRQAFQKVLGKKPQRGAQSELANRIFRDFFEKRGLL</sequence>